<proteinExistence type="inferred from homology"/>
<evidence type="ECO:0000256" key="4">
    <source>
        <dbReference type="ARBA" id="ARBA00022679"/>
    </source>
</evidence>
<dbReference type="InterPro" id="IPR039653">
    <property type="entry name" value="Prenyltransferase"/>
</dbReference>
<dbReference type="EMBL" id="UINC01056073">
    <property type="protein sequence ID" value="SVB75671.1"/>
    <property type="molecule type" value="Genomic_DNA"/>
</dbReference>
<evidence type="ECO:0000256" key="5">
    <source>
        <dbReference type="ARBA" id="ARBA00022692"/>
    </source>
</evidence>
<evidence type="ECO:0000256" key="2">
    <source>
        <dbReference type="ARBA" id="ARBA00004141"/>
    </source>
</evidence>
<evidence type="ECO:0000256" key="8">
    <source>
        <dbReference type="SAM" id="Phobius"/>
    </source>
</evidence>
<feature type="transmembrane region" description="Helical" evidence="8">
    <location>
        <begin position="47"/>
        <end position="71"/>
    </location>
</feature>
<dbReference type="PANTHER" id="PTHR11048:SF28">
    <property type="entry name" value="4-HYDROXYBENZOATE POLYPRENYLTRANSFERASE, MITOCHONDRIAL"/>
    <property type="match status" value="1"/>
</dbReference>
<feature type="transmembrane region" description="Helical" evidence="8">
    <location>
        <begin position="92"/>
        <end position="111"/>
    </location>
</feature>
<evidence type="ECO:0000256" key="7">
    <source>
        <dbReference type="ARBA" id="ARBA00023136"/>
    </source>
</evidence>
<comment type="similarity">
    <text evidence="3">Belongs to the UbiA prenyltransferase family.</text>
</comment>
<comment type="subcellular location">
    <subcellularLocation>
        <location evidence="2">Membrane</location>
        <topology evidence="2">Multi-pass membrane protein</topology>
    </subcellularLocation>
</comment>
<evidence type="ECO:0000313" key="9">
    <source>
        <dbReference type="EMBL" id="SVB75671.1"/>
    </source>
</evidence>
<dbReference type="PANTHER" id="PTHR11048">
    <property type="entry name" value="PRENYLTRANSFERASES"/>
    <property type="match status" value="1"/>
</dbReference>
<name>A0A382GND4_9ZZZZ</name>
<dbReference type="Gene3D" id="1.10.357.140">
    <property type="entry name" value="UbiA prenyltransferase"/>
    <property type="match status" value="1"/>
</dbReference>
<evidence type="ECO:0000256" key="1">
    <source>
        <dbReference type="ARBA" id="ARBA00001946"/>
    </source>
</evidence>
<organism evidence="9">
    <name type="scientific">marine metagenome</name>
    <dbReference type="NCBI Taxonomy" id="408172"/>
    <lineage>
        <taxon>unclassified sequences</taxon>
        <taxon>metagenomes</taxon>
        <taxon>ecological metagenomes</taxon>
    </lineage>
</organism>
<dbReference type="InterPro" id="IPR030470">
    <property type="entry name" value="UbiA_prenylTrfase_CS"/>
</dbReference>
<dbReference type="GO" id="GO:0006744">
    <property type="term" value="P:ubiquinone biosynthetic process"/>
    <property type="evidence" value="ECO:0007669"/>
    <property type="project" value="TreeGrafter"/>
</dbReference>
<keyword evidence="7 8" id="KW-0472">Membrane</keyword>
<dbReference type="GO" id="GO:0016765">
    <property type="term" value="F:transferase activity, transferring alkyl or aryl (other than methyl) groups"/>
    <property type="evidence" value="ECO:0007669"/>
    <property type="project" value="InterPro"/>
</dbReference>
<feature type="non-terminal residue" evidence="9">
    <location>
        <position position="135"/>
    </location>
</feature>
<keyword evidence="5 8" id="KW-0812">Transmembrane</keyword>
<dbReference type="InterPro" id="IPR000537">
    <property type="entry name" value="UbiA_prenyltransferase"/>
</dbReference>
<comment type="cofactor">
    <cofactor evidence="1">
        <name>Mg(2+)</name>
        <dbReference type="ChEBI" id="CHEBI:18420"/>
    </cofactor>
</comment>
<dbReference type="AlphaFoldDB" id="A0A382GND4"/>
<gene>
    <name evidence="9" type="ORF">METZ01_LOCUS228525</name>
</gene>
<keyword evidence="6 8" id="KW-1133">Transmembrane helix</keyword>
<feature type="transmembrane region" description="Helical" evidence="8">
    <location>
        <begin position="23"/>
        <end position="41"/>
    </location>
</feature>
<dbReference type="PROSITE" id="PS00943">
    <property type="entry name" value="UBIA"/>
    <property type="match status" value="1"/>
</dbReference>
<protein>
    <recommendedName>
        <fullName evidence="10">4-hydroxybenzoate octaprenyltransferase</fullName>
    </recommendedName>
</protein>
<accession>A0A382GND4</accession>
<sequence>MLDILVPKKITYFLDLIRFDKPVGFMLLLWPCWFALAYVPLNQVELIHWYIYFMIGAFLMRSAGCIINDLIDINLDKNVERTALRPLTSKKISILEASLLLLVLVFFSLIILLQFNINAILTGLLSVPLVIFYPY</sequence>
<dbReference type="GO" id="GO:0005886">
    <property type="term" value="C:plasma membrane"/>
    <property type="evidence" value="ECO:0007669"/>
    <property type="project" value="TreeGrafter"/>
</dbReference>
<keyword evidence="4" id="KW-0808">Transferase</keyword>
<evidence type="ECO:0008006" key="10">
    <source>
        <dbReference type="Google" id="ProtNLM"/>
    </source>
</evidence>
<reference evidence="9" key="1">
    <citation type="submission" date="2018-05" db="EMBL/GenBank/DDBJ databases">
        <authorList>
            <person name="Lanie J.A."/>
            <person name="Ng W.-L."/>
            <person name="Kazmierczak K.M."/>
            <person name="Andrzejewski T.M."/>
            <person name="Davidsen T.M."/>
            <person name="Wayne K.J."/>
            <person name="Tettelin H."/>
            <person name="Glass J.I."/>
            <person name="Rusch D."/>
            <person name="Podicherti R."/>
            <person name="Tsui H.-C.T."/>
            <person name="Winkler M.E."/>
        </authorList>
    </citation>
    <scope>NUCLEOTIDE SEQUENCE</scope>
</reference>
<evidence type="ECO:0000256" key="3">
    <source>
        <dbReference type="ARBA" id="ARBA00005985"/>
    </source>
</evidence>
<evidence type="ECO:0000256" key="6">
    <source>
        <dbReference type="ARBA" id="ARBA00022989"/>
    </source>
</evidence>
<dbReference type="Pfam" id="PF01040">
    <property type="entry name" value="UbiA"/>
    <property type="match status" value="1"/>
</dbReference>
<dbReference type="InterPro" id="IPR044878">
    <property type="entry name" value="UbiA_sf"/>
</dbReference>